<dbReference type="STRING" id="66969.Lwal_3115"/>
<dbReference type="EMBL" id="LNZB01000060">
    <property type="protein sequence ID" value="KTD75074.1"/>
    <property type="molecule type" value="Genomic_DNA"/>
</dbReference>
<dbReference type="AlphaFoldDB" id="A0A0W1A114"/>
<keyword evidence="7 18" id="KW-0808">Transferase</keyword>
<feature type="domain" description="Prepilin type IV endopeptidase peptidase" evidence="20">
    <location>
        <begin position="136"/>
        <end position="245"/>
    </location>
</feature>
<keyword evidence="4" id="KW-0997">Cell inner membrane</keyword>
<comment type="catalytic activity">
    <reaction evidence="14 18">
        <text>Typically cleaves a -Gly-|-Phe- bond to release an N-terminal, basic peptide of 5-8 residues from type IV prepilin, and then N-methylates the new N-terminal amino group, the methyl donor being S-adenosyl-L-methionine.</text>
        <dbReference type="EC" id="3.4.23.43"/>
    </reaction>
</comment>
<organism evidence="22 23">
    <name type="scientific">Legionella waltersii</name>
    <dbReference type="NCBI Taxonomy" id="66969"/>
    <lineage>
        <taxon>Bacteria</taxon>
        <taxon>Pseudomonadati</taxon>
        <taxon>Pseudomonadota</taxon>
        <taxon>Gammaproteobacteria</taxon>
        <taxon>Legionellales</taxon>
        <taxon>Legionellaceae</taxon>
        <taxon>Legionella</taxon>
    </lineage>
</organism>
<dbReference type="OrthoDB" id="9789291at2"/>
<evidence type="ECO:0000256" key="7">
    <source>
        <dbReference type="ARBA" id="ARBA00022679"/>
    </source>
</evidence>
<dbReference type="Pfam" id="PF01478">
    <property type="entry name" value="Peptidase_A24"/>
    <property type="match status" value="1"/>
</dbReference>
<keyword evidence="6 18" id="KW-0645">Protease</keyword>
<evidence type="ECO:0000256" key="1">
    <source>
        <dbReference type="ARBA" id="ARBA00004429"/>
    </source>
</evidence>
<comment type="caution">
    <text evidence="22">The sequence shown here is derived from an EMBL/GenBank/DDBJ whole genome shotgun (WGS) entry which is preliminary data.</text>
</comment>
<dbReference type="GO" id="GO:0006465">
    <property type="term" value="P:signal peptide processing"/>
    <property type="evidence" value="ECO:0007669"/>
    <property type="project" value="TreeGrafter"/>
</dbReference>
<evidence type="ECO:0000256" key="16">
    <source>
        <dbReference type="ARBA" id="ARBA00071870"/>
    </source>
</evidence>
<keyword evidence="11 19" id="KW-1133">Transmembrane helix</keyword>
<evidence type="ECO:0000259" key="21">
    <source>
        <dbReference type="Pfam" id="PF06750"/>
    </source>
</evidence>
<evidence type="ECO:0000256" key="11">
    <source>
        <dbReference type="ARBA" id="ARBA00022989"/>
    </source>
</evidence>
<evidence type="ECO:0000256" key="2">
    <source>
        <dbReference type="ARBA" id="ARBA00005801"/>
    </source>
</evidence>
<protein>
    <recommendedName>
        <fullName evidence="16 18">Prepilin leader peptidase/N-methyltransferase</fullName>
        <ecNumber evidence="18">2.1.1.-</ecNumber>
        <ecNumber evidence="15 18">3.4.23.43</ecNumber>
    </recommendedName>
</protein>
<evidence type="ECO:0000256" key="6">
    <source>
        <dbReference type="ARBA" id="ARBA00022670"/>
    </source>
</evidence>
<dbReference type="InterPro" id="IPR000045">
    <property type="entry name" value="Prepilin_IV_endopep_pep"/>
</dbReference>
<accession>A0A0W1A114</accession>
<feature type="transmembrane region" description="Helical" evidence="19">
    <location>
        <begin position="117"/>
        <end position="147"/>
    </location>
</feature>
<feature type="transmembrane region" description="Helical" evidence="19">
    <location>
        <begin position="159"/>
        <end position="176"/>
    </location>
</feature>
<keyword evidence="13 18" id="KW-0511">Multifunctional enzyme</keyword>
<dbReference type="FunFam" id="1.20.120.1220:FF:000001">
    <property type="entry name" value="Type 4 prepilin-like proteins leader peptide-processing enzyme"/>
    <property type="match status" value="1"/>
</dbReference>
<evidence type="ECO:0000256" key="14">
    <source>
        <dbReference type="ARBA" id="ARBA00050401"/>
    </source>
</evidence>
<evidence type="ECO:0000256" key="8">
    <source>
        <dbReference type="ARBA" id="ARBA00022691"/>
    </source>
</evidence>
<keyword evidence="9 18" id="KW-0812">Transmembrane</keyword>
<evidence type="ECO:0000256" key="10">
    <source>
        <dbReference type="ARBA" id="ARBA00022801"/>
    </source>
</evidence>
<evidence type="ECO:0000256" key="3">
    <source>
        <dbReference type="ARBA" id="ARBA00022475"/>
    </source>
</evidence>
<dbReference type="PRINTS" id="PR00864">
    <property type="entry name" value="PREPILNPTASE"/>
</dbReference>
<feature type="transmembrane region" description="Helical" evidence="19">
    <location>
        <begin position="223"/>
        <end position="248"/>
    </location>
</feature>
<dbReference type="Proteomes" id="UP000054729">
    <property type="component" value="Unassembled WGS sequence"/>
</dbReference>
<evidence type="ECO:0000256" key="18">
    <source>
        <dbReference type="RuleBase" id="RU003794"/>
    </source>
</evidence>
<dbReference type="RefSeq" id="WP_058481707.1">
    <property type="nucleotide sequence ID" value="NZ_CAAAIQ010000005.1"/>
</dbReference>
<keyword evidence="5 18" id="KW-0489">Methyltransferase</keyword>
<evidence type="ECO:0000256" key="19">
    <source>
        <dbReference type="SAM" id="Phobius"/>
    </source>
</evidence>
<name>A0A0W1A114_9GAMM</name>
<keyword evidence="3" id="KW-1003">Cell membrane</keyword>
<dbReference type="PANTHER" id="PTHR30487:SF0">
    <property type="entry name" value="PREPILIN LEADER PEPTIDASE_N-METHYLTRANSFERASE-RELATED"/>
    <property type="match status" value="1"/>
</dbReference>
<evidence type="ECO:0000259" key="20">
    <source>
        <dbReference type="Pfam" id="PF01478"/>
    </source>
</evidence>
<keyword evidence="12 19" id="KW-0472">Membrane</keyword>
<evidence type="ECO:0000256" key="13">
    <source>
        <dbReference type="ARBA" id="ARBA00023268"/>
    </source>
</evidence>
<dbReference type="GO" id="GO:0008168">
    <property type="term" value="F:methyltransferase activity"/>
    <property type="evidence" value="ECO:0007669"/>
    <property type="project" value="UniProtKB-KW"/>
</dbReference>
<dbReference type="Pfam" id="PF06750">
    <property type="entry name" value="A24_N_bact"/>
    <property type="match status" value="1"/>
</dbReference>
<dbReference type="PANTHER" id="PTHR30487">
    <property type="entry name" value="TYPE 4 PREPILIN-LIKE PROTEINS LEADER PEPTIDE-PROCESSING ENZYME"/>
    <property type="match status" value="1"/>
</dbReference>
<dbReference type="GO" id="GO:0032259">
    <property type="term" value="P:methylation"/>
    <property type="evidence" value="ECO:0007669"/>
    <property type="project" value="UniProtKB-KW"/>
</dbReference>
<feature type="transmembrane region" description="Helical" evidence="19">
    <location>
        <begin position="260"/>
        <end position="284"/>
    </location>
</feature>
<evidence type="ECO:0000256" key="9">
    <source>
        <dbReference type="ARBA" id="ARBA00022692"/>
    </source>
</evidence>
<evidence type="ECO:0000256" key="17">
    <source>
        <dbReference type="RuleBase" id="RU003793"/>
    </source>
</evidence>
<keyword evidence="8" id="KW-0949">S-adenosyl-L-methionine</keyword>
<evidence type="ECO:0000256" key="12">
    <source>
        <dbReference type="ARBA" id="ARBA00023136"/>
    </source>
</evidence>
<evidence type="ECO:0000256" key="15">
    <source>
        <dbReference type="ARBA" id="ARBA00067082"/>
    </source>
</evidence>
<feature type="transmembrane region" description="Helical" evidence="19">
    <location>
        <begin position="183"/>
        <end position="203"/>
    </location>
</feature>
<gene>
    <name evidence="22" type="ORF">Lwal_3115</name>
</gene>
<dbReference type="GO" id="GO:0005886">
    <property type="term" value="C:plasma membrane"/>
    <property type="evidence" value="ECO:0007669"/>
    <property type="project" value="UniProtKB-SubCell"/>
</dbReference>
<evidence type="ECO:0000313" key="22">
    <source>
        <dbReference type="EMBL" id="KTD75074.1"/>
    </source>
</evidence>
<dbReference type="EC" id="3.4.23.43" evidence="15 18"/>
<dbReference type="InterPro" id="IPR014032">
    <property type="entry name" value="Peptidase_A24A_bac"/>
</dbReference>
<keyword evidence="10 18" id="KW-0378">Hydrolase</keyword>
<proteinExistence type="inferred from homology"/>
<comment type="function">
    <text evidence="18">Plays an essential role in type IV pili and type II pseudopili formation by proteolytically removing the leader sequence from substrate proteins and subsequently monomethylating the alpha-amino group of the newly exposed N-terminal phenylalanine.</text>
</comment>
<dbReference type="Gene3D" id="1.20.120.1220">
    <property type="match status" value="1"/>
</dbReference>
<comment type="similarity">
    <text evidence="2 17">Belongs to the peptidase A24 family.</text>
</comment>
<dbReference type="InterPro" id="IPR010627">
    <property type="entry name" value="Prepilin_pept_A24_N"/>
</dbReference>
<dbReference type="EC" id="2.1.1.-" evidence="18"/>
<dbReference type="InterPro" id="IPR050882">
    <property type="entry name" value="Prepilin_peptidase/N-MTase"/>
</dbReference>
<evidence type="ECO:0000256" key="4">
    <source>
        <dbReference type="ARBA" id="ARBA00022519"/>
    </source>
</evidence>
<feature type="transmembrane region" description="Helical" evidence="19">
    <location>
        <begin position="12"/>
        <end position="36"/>
    </location>
</feature>
<evidence type="ECO:0000256" key="5">
    <source>
        <dbReference type="ARBA" id="ARBA00022603"/>
    </source>
</evidence>
<keyword evidence="23" id="KW-1185">Reference proteome</keyword>
<comment type="subcellular location">
    <subcellularLocation>
        <location evidence="1">Cell inner membrane</location>
        <topology evidence="1">Multi-pass membrane protein</topology>
    </subcellularLocation>
    <subcellularLocation>
        <location evidence="18">Cell membrane</location>
        <topology evidence="18">Multi-pass membrane protein</topology>
    </subcellularLocation>
</comment>
<sequence length="290" mass="32822">MIETVILSLPTWYLYLCIGIISLVVGSFLNVVIYRLPIMLHDEWKEQAAELFNHDVENGKPKINLFLPRSFCPNCNAKIKSWQNIPILSYLFLKGRCAECKSPIPLRYPMIELLTGLLSLYAAWHFGITLHLLFSLLFIWILIPLIFIDLDHQLLPDSLTLSLLWIGLIANTWGIFTPLPNAVISCAGAYLTLWIFIKLFYLVTGKVGMGHGDFKLFAAFGAWFGWIYLPLILLLSSVSGAIIGIIYLKTQHKSKDTSIPYGPFLSVAGIVSLFWGNTIIYWYLSLFSVA</sequence>
<dbReference type="GO" id="GO:0004190">
    <property type="term" value="F:aspartic-type endopeptidase activity"/>
    <property type="evidence" value="ECO:0007669"/>
    <property type="project" value="UniProtKB-EC"/>
</dbReference>
<feature type="domain" description="Prepilin peptidase A24 N-terminal" evidence="21">
    <location>
        <begin position="20"/>
        <end position="126"/>
    </location>
</feature>
<reference evidence="22 23" key="1">
    <citation type="submission" date="2015-11" db="EMBL/GenBank/DDBJ databases">
        <title>Genomic analysis of 38 Legionella species identifies large and diverse effector repertoires.</title>
        <authorList>
            <person name="Burstein D."/>
            <person name="Amaro F."/>
            <person name="Zusman T."/>
            <person name="Lifshitz Z."/>
            <person name="Cohen O."/>
            <person name="Gilbert J.A."/>
            <person name="Pupko T."/>
            <person name="Shuman H.A."/>
            <person name="Segal G."/>
        </authorList>
    </citation>
    <scope>NUCLEOTIDE SEQUENCE [LARGE SCALE GENOMIC DNA]</scope>
    <source>
        <strain evidence="22 23">ATCC 51914</strain>
    </source>
</reference>
<dbReference type="PATRIC" id="fig|66969.6.peg.3402"/>
<evidence type="ECO:0000313" key="23">
    <source>
        <dbReference type="Proteomes" id="UP000054729"/>
    </source>
</evidence>